<dbReference type="PATRIC" id="fig|1221538.3.peg.109"/>
<evidence type="ECO:0000313" key="1">
    <source>
        <dbReference type="EMBL" id="ETO40954.1"/>
    </source>
</evidence>
<dbReference type="Proteomes" id="UP000019474">
    <property type="component" value="Unassembled WGS sequence"/>
</dbReference>
<keyword evidence="2" id="KW-1185">Reference proteome</keyword>
<protein>
    <submittedName>
        <fullName evidence="1">Uncharacterized protein</fullName>
    </submittedName>
</protein>
<name>W9EMT0_9LACO</name>
<organism evidence="1 2">
    <name type="scientific">Fructilactobacillus florum 8D</name>
    <dbReference type="NCBI Taxonomy" id="1221538"/>
    <lineage>
        <taxon>Bacteria</taxon>
        <taxon>Bacillati</taxon>
        <taxon>Bacillota</taxon>
        <taxon>Bacilli</taxon>
        <taxon>Lactobacillales</taxon>
        <taxon>Lactobacillaceae</taxon>
        <taxon>Fructilactobacillus</taxon>
    </lineage>
</organism>
<dbReference type="EMBL" id="ALXG01000010">
    <property type="protein sequence ID" value="ETO40954.1"/>
    <property type="molecule type" value="Genomic_DNA"/>
</dbReference>
<accession>W9EMT0</accession>
<evidence type="ECO:0000313" key="2">
    <source>
        <dbReference type="Proteomes" id="UP000019474"/>
    </source>
</evidence>
<gene>
    <name evidence="1" type="ORF">B808_109</name>
</gene>
<proteinExistence type="predicted"/>
<comment type="caution">
    <text evidence="1">The sequence shown here is derived from an EMBL/GenBank/DDBJ whole genome shotgun (WGS) entry which is preliminary data.</text>
</comment>
<reference evidence="1 2" key="1">
    <citation type="submission" date="2012-08" db="EMBL/GenBank/DDBJ databases">
        <title>Genome sequencing of Lactobacillus florum 8D.</title>
        <authorList>
            <person name="Kim E.B."/>
            <person name="Marco M.L."/>
        </authorList>
    </citation>
    <scope>NUCLEOTIDE SEQUENCE [LARGE SCALE GENOMIC DNA]</scope>
    <source>
        <strain evidence="1 2">8D</strain>
    </source>
</reference>
<sequence length="43" mass="5141">MERYENAFKSKVRAFFKKQLIAYNFDLQRSTWLNLAGMVINPT</sequence>
<dbReference type="AlphaFoldDB" id="W9EMT0"/>